<feature type="non-terminal residue" evidence="2">
    <location>
        <position position="129"/>
    </location>
</feature>
<dbReference type="Proteomes" id="UP000824469">
    <property type="component" value="Unassembled WGS sequence"/>
</dbReference>
<comment type="caution">
    <text evidence="2">The sequence shown here is derived from an EMBL/GenBank/DDBJ whole genome shotgun (WGS) entry which is preliminary data.</text>
</comment>
<reference evidence="2 3" key="1">
    <citation type="journal article" date="2021" name="Nat. Plants">
        <title>The Taxus genome provides insights into paclitaxel biosynthesis.</title>
        <authorList>
            <person name="Xiong X."/>
            <person name="Gou J."/>
            <person name="Liao Q."/>
            <person name="Li Y."/>
            <person name="Zhou Q."/>
            <person name="Bi G."/>
            <person name="Li C."/>
            <person name="Du R."/>
            <person name="Wang X."/>
            <person name="Sun T."/>
            <person name="Guo L."/>
            <person name="Liang H."/>
            <person name="Lu P."/>
            <person name="Wu Y."/>
            <person name="Zhang Z."/>
            <person name="Ro D.K."/>
            <person name="Shang Y."/>
            <person name="Huang S."/>
            <person name="Yan J."/>
        </authorList>
    </citation>
    <scope>NUCLEOTIDE SEQUENCE [LARGE SCALE GENOMIC DNA]</scope>
    <source>
        <strain evidence="2">Ta-2019</strain>
    </source>
</reference>
<organism evidence="2 3">
    <name type="scientific">Taxus chinensis</name>
    <name type="common">Chinese yew</name>
    <name type="synonym">Taxus wallichiana var. chinensis</name>
    <dbReference type="NCBI Taxonomy" id="29808"/>
    <lineage>
        <taxon>Eukaryota</taxon>
        <taxon>Viridiplantae</taxon>
        <taxon>Streptophyta</taxon>
        <taxon>Embryophyta</taxon>
        <taxon>Tracheophyta</taxon>
        <taxon>Spermatophyta</taxon>
        <taxon>Pinopsida</taxon>
        <taxon>Pinidae</taxon>
        <taxon>Conifers II</taxon>
        <taxon>Cupressales</taxon>
        <taxon>Taxaceae</taxon>
        <taxon>Taxus</taxon>
    </lineage>
</organism>
<protein>
    <submittedName>
        <fullName evidence="2">Uncharacterized protein</fullName>
    </submittedName>
</protein>
<accession>A0AA38LC30</accession>
<dbReference type="AlphaFoldDB" id="A0AA38LC30"/>
<proteinExistence type="predicted"/>
<evidence type="ECO:0000313" key="3">
    <source>
        <dbReference type="Proteomes" id="UP000824469"/>
    </source>
</evidence>
<keyword evidence="3" id="KW-1185">Reference proteome</keyword>
<feature type="region of interest" description="Disordered" evidence="1">
    <location>
        <begin position="1"/>
        <end position="67"/>
    </location>
</feature>
<feature type="compositionally biased region" description="Basic and acidic residues" evidence="1">
    <location>
        <begin position="99"/>
        <end position="112"/>
    </location>
</feature>
<gene>
    <name evidence="2" type="ORF">KI387_024787</name>
</gene>
<evidence type="ECO:0000256" key="1">
    <source>
        <dbReference type="SAM" id="MobiDB-lite"/>
    </source>
</evidence>
<dbReference type="EMBL" id="JAHRHJ020000005">
    <property type="protein sequence ID" value="KAH9316160.1"/>
    <property type="molecule type" value="Genomic_DNA"/>
</dbReference>
<name>A0AA38LC30_TAXCH</name>
<sequence length="129" mass="14765">MTTSSKALCSHPSRKTRTGCKPTRKQPPVATTGKKMKKRENEYKEPTKRENYRESESTRERENYSEKERKKCVPVGFDCSLYTAVGDMNTSSNALRSRPSRETRTGCKRTHEPTPFATTEKNTRKRATG</sequence>
<feature type="compositionally biased region" description="Basic and acidic residues" evidence="1">
    <location>
        <begin position="39"/>
        <end position="67"/>
    </location>
</feature>
<evidence type="ECO:0000313" key="2">
    <source>
        <dbReference type="EMBL" id="KAH9316160.1"/>
    </source>
</evidence>
<feature type="region of interest" description="Disordered" evidence="1">
    <location>
        <begin position="90"/>
        <end position="129"/>
    </location>
</feature>
<feature type="compositionally biased region" description="Basic residues" evidence="1">
    <location>
        <begin position="12"/>
        <end position="24"/>
    </location>
</feature>